<dbReference type="STRING" id="1823756.A4H34_04055"/>
<accession>A0A179B4L7</accession>
<evidence type="ECO:0000313" key="3">
    <source>
        <dbReference type="Proteomes" id="UP000078368"/>
    </source>
</evidence>
<dbReference type="RefSeq" id="WP_064231171.1">
    <property type="nucleotide sequence ID" value="NZ_LVZK01000001.1"/>
</dbReference>
<sequence>MGNRSDSARDGESCRGRAGKGGHRNAGGLGGGESCLDSVGGNVDGQKDGIRNDGAGDARRGGRGASERRGGWRRATAKVRPGWAGGVEGWTEDCLVEVSVKIVPSAGAREAVAPRSPTEVCAPAPSANAWKAVRDALDAWMLGLTPDPEGRGSREAFGLWGGASVRRWEDSGCVRLSILSGGQDGPDSVESVYDEAEEAVLAVDPKASVQWMQDVYSGPPR</sequence>
<name>A0A179B4L7_9ACTO</name>
<protein>
    <submittedName>
        <fullName evidence="2">Uncharacterized protein</fullName>
    </submittedName>
</protein>
<comment type="caution">
    <text evidence="2">The sequence shown here is derived from an EMBL/GenBank/DDBJ whole genome shotgun (WGS) entry which is preliminary data.</text>
</comment>
<dbReference type="AlphaFoldDB" id="A0A179B4L7"/>
<feature type="compositionally biased region" description="Basic and acidic residues" evidence="1">
    <location>
        <begin position="1"/>
        <end position="15"/>
    </location>
</feature>
<feature type="compositionally biased region" description="Basic and acidic residues" evidence="1">
    <location>
        <begin position="45"/>
        <end position="70"/>
    </location>
</feature>
<feature type="compositionally biased region" description="Gly residues" evidence="1">
    <location>
        <begin position="24"/>
        <end position="33"/>
    </location>
</feature>
<dbReference type="Proteomes" id="UP000078368">
    <property type="component" value="Unassembled WGS sequence"/>
</dbReference>
<organism evidence="2 3">
    <name type="scientific">Peptidiphaga gingivicola</name>
    <dbReference type="NCBI Taxonomy" id="2741497"/>
    <lineage>
        <taxon>Bacteria</taxon>
        <taxon>Bacillati</taxon>
        <taxon>Actinomycetota</taxon>
        <taxon>Actinomycetes</taxon>
        <taxon>Actinomycetales</taxon>
        <taxon>Actinomycetaceae</taxon>
        <taxon>Peptidiphaga</taxon>
    </lineage>
</organism>
<keyword evidence="3" id="KW-1185">Reference proteome</keyword>
<feature type="region of interest" description="Disordered" evidence="1">
    <location>
        <begin position="1"/>
        <end position="75"/>
    </location>
</feature>
<dbReference type="EMBL" id="LVZK01000001">
    <property type="protein sequence ID" value="OAP86335.1"/>
    <property type="molecule type" value="Genomic_DNA"/>
</dbReference>
<gene>
    <name evidence="2" type="ORF">A4H34_04055</name>
</gene>
<dbReference type="OrthoDB" id="3268292at2"/>
<evidence type="ECO:0000256" key="1">
    <source>
        <dbReference type="SAM" id="MobiDB-lite"/>
    </source>
</evidence>
<proteinExistence type="predicted"/>
<evidence type="ECO:0000313" key="2">
    <source>
        <dbReference type="EMBL" id="OAP86335.1"/>
    </source>
</evidence>
<reference evidence="2 3" key="1">
    <citation type="submission" date="2016-04" db="EMBL/GenBank/DDBJ databases">
        <title>Peptidophaga gingivicola gen. nov., sp. nov., isolated from human subgingival plaque.</title>
        <authorList>
            <person name="Beall C.J."/>
            <person name="Mokrzan E.M."/>
            <person name="Griffen A.L."/>
            <person name="Leys E.J."/>
        </authorList>
    </citation>
    <scope>NUCLEOTIDE SEQUENCE [LARGE SCALE GENOMIC DNA]</scope>
    <source>
        <strain evidence="2 3">BA112</strain>
    </source>
</reference>